<dbReference type="InterPro" id="IPR005158">
    <property type="entry name" value="BTAD"/>
</dbReference>
<comment type="caution">
    <text evidence="2">The sequence shown here is derived from an EMBL/GenBank/DDBJ whole genome shotgun (WGS) entry which is preliminary data.</text>
</comment>
<dbReference type="Gene3D" id="1.10.10.10">
    <property type="entry name" value="Winged helix-like DNA-binding domain superfamily/Winged helix DNA-binding domain"/>
    <property type="match status" value="1"/>
</dbReference>
<dbReference type="InterPro" id="IPR051677">
    <property type="entry name" value="AfsR-DnrI-RedD_regulator"/>
</dbReference>
<reference evidence="2" key="1">
    <citation type="submission" date="2021-04" db="EMBL/GenBank/DDBJ databases">
        <title>The genome sequence of Ideonella sp. 4Y11.</title>
        <authorList>
            <person name="Liu Y."/>
        </authorList>
    </citation>
    <scope>NUCLEOTIDE SEQUENCE</scope>
    <source>
        <strain evidence="2">4Y11</strain>
    </source>
</reference>
<dbReference type="EMBL" id="JAGQDE010000011">
    <property type="protein sequence ID" value="MBQ0959999.1"/>
    <property type="molecule type" value="Genomic_DNA"/>
</dbReference>
<dbReference type="InterPro" id="IPR027417">
    <property type="entry name" value="P-loop_NTPase"/>
</dbReference>
<dbReference type="Pfam" id="PF03704">
    <property type="entry name" value="BTAD"/>
    <property type="match status" value="1"/>
</dbReference>
<accession>A0A941BLR5</accession>
<dbReference type="InterPro" id="IPR036388">
    <property type="entry name" value="WH-like_DNA-bd_sf"/>
</dbReference>
<dbReference type="PANTHER" id="PTHR35807">
    <property type="entry name" value="TRANSCRIPTIONAL REGULATOR REDD-RELATED"/>
    <property type="match status" value="1"/>
</dbReference>
<proteinExistence type="predicted"/>
<evidence type="ECO:0000259" key="1">
    <source>
        <dbReference type="SMART" id="SM01043"/>
    </source>
</evidence>
<dbReference type="Gene3D" id="1.25.40.10">
    <property type="entry name" value="Tetratricopeptide repeat domain"/>
    <property type="match status" value="2"/>
</dbReference>
<keyword evidence="3" id="KW-1185">Reference proteome</keyword>
<dbReference type="SUPFAM" id="SSF52540">
    <property type="entry name" value="P-loop containing nucleoside triphosphate hydrolases"/>
    <property type="match status" value="1"/>
</dbReference>
<evidence type="ECO:0000313" key="2">
    <source>
        <dbReference type="EMBL" id="MBQ0959999.1"/>
    </source>
</evidence>
<dbReference type="SUPFAM" id="SSF48452">
    <property type="entry name" value="TPR-like"/>
    <property type="match status" value="2"/>
</dbReference>
<protein>
    <submittedName>
        <fullName evidence="2">AAA family ATPase</fullName>
    </submittedName>
</protein>
<gene>
    <name evidence="2" type="ORF">KAK06_13680</name>
</gene>
<dbReference type="AlphaFoldDB" id="A0A941BLR5"/>
<dbReference type="SMART" id="SM01043">
    <property type="entry name" value="BTAD"/>
    <property type="match status" value="1"/>
</dbReference>
<dbReference type="Proteomes" id="UP000678374">
    <property type="component" value="Unassembled WGS sequence"/>
</dbReference>
<dbReference type="RefSeq" id="WP_210802676.1">
    <property type="nucleotide sequence ID" value="NZ_JAGQDE010000011.1"/>
</dbReference>
<organism evidence="2 3">
    <name type="scientific">Ideonella aquatica</name>
    <dbReference type="NCBI Taxonomy" id="2824119"/>
    <lineage>
        <taxon>Bacteria</taxon>
        <taxon>Pseudomonadati</taxon>
        <taxon>Pseudomonadota</taxon>
        <taxon>Betaproteobacteria</taxon>
        <taxon>Burkholderiales</taxon>
        <taxon>Sphaerotilaceae</taxon>
        <taxon>Ideonella</taxon>
    </lineage>
</organism>
<feature type="domain" description="Bacterial transcriptional activator" evidence="1">
    <location>
        <begin position="100"/>
        <end position="225"/>
    </location>
</feature>
<dbReference type="InterPro" id="IPR011990">
    <property type="entry name" value="TPR-like_helical_dom_sf"/>
</dbReference>
<evidence type="ECO:0000313" key="3">
    <source>
        <dbReference type="Proteomes" id="UP000678374"/>
    </source>
</evidence>
<sequence>MCATRPPTPRWHLRLLGTPAWRTAEGDWQTLQRKDAALLARLALLGEQPREHMAALLWPDVAQARAQANLRQRLFRLRQEVGGDLIGLAGPLRLAEDASVDLDDEAVDTPELLAALDFSAESELLEAWVQQARLQWRGRQIDRLLGRAARMSERGELAGAIGLIERALGLDSLHEHAWRRLMQAHYLRGDRAAAVAAFERCEQVLRAELGLRPGAETLALLAQVERVEPPPQRRSLPPSLLRPPRLVGRADECARMHLAWQSGQAFVLLGDAGLGKSRLLADHGLACPPGVAAVAARPGDEGVPYAVLVSLIRVVMACPALRPPDPVHELARLIPEWGPAPEGPGHDKLLAAAAEQWLDQAVAGGLHGLLIDDLQHADAASLQLLRRWLSRPLPRLGLAAREATAPAPLSRWLGAVLTDSQRAVPLRLQALDEGALVELVHSLDLPHGDQAMLIEPLSRHWGGNPLFALEMLKDWLLRGAPQGDVRLPDSVEVLLERRLGTLSPAALQLARVAAVAGADFQAEVAADVLGCALLALAQPWAELEAAQILRGGQITHESMLDALLRGLPQALRPPLHGQVAGSLSRLGAPFERIARHHACAGAWSAAAQAGLQAAQSAEQRGQRDAQLAHLRQAADWFDQAGQAQRAFDTRLLAVPLCMVCEGLAAVRLWLDTLGDAAQALGGLAPWAMERSMVAVWAGEVSPAIELARQAMACSSPDSDLHLRAQLALAVAQALGGQAGQAVDTVEPLWPRFDGVADPRLACELWGHLGVVRHYAGRMALASQAVERQIAIAQRIGHVADAASAQCNLVGQYVHVGRARDAVAIAQQARATLARLGDNLQGRTNDLNLSYALLGLGRHAEALALLSDTLDYARQTAPLSLLRHAAEEQMAEWCLSVNRPDQALAELSGLPEEQWLPQRRGLRLTLRVRAWWQAGQPALAAQAAEQAVASCGPQLPDSLRVRVQLHAALALPPEVGGPLAEQALADARRIEFLPGALLAHGRLAGLALRRSEPGPAAEQARQALVLLAQGTAHGAVNGMEMRAMAAQALDAHGDAAGAQATRHGAQRWLDEVVWPQLPAEHRGSYVAHPLYAALGLAAPV</sequence>
<name>A0A941BLR5_9BURK</name>